<accession>A0A8I1M6S7</accession>
<name>A0A8I1M6S7_9PROT</name>
<evidence type="ECO:0000256" key="1">
    <source>
        <dbReference type="SAM" id="MobiDB-lite"/>
    </source>
</evidence>
<feature type="region of interest" description="Disordered" evidence="1">
    <location>
        <begin position="28"/>
        <end position="55"/>
    </location>
</feature>
<dbReference type="EMBL" id="JAEKJW010000001">
    <property type="protein sequence ID" value="MBN8196247.1"/>
    <property type="molecule type" value="Genomic_DNA"/>
</dbReference>
<evidence type="ECO:0000313" key="2">
    <source>
        <dbReference type="EMBL" id="MBN8196247.1"/>
    </source>
</evidence>
<proteinExistence type="predicted"/>
<dbReference type="Proteomes" id="UP000664405">
    <property type="component" value="Unassembled WGS sequence"/>
</dbReference>
<organism evidence="2 3">
    <name type="scientific">Thalassospira povalilytica</name>
    <dbReference type="NCBI Taxonomy" id="732237"/>
    <lineage>
        <taxon>Bacteria</taxon>
        <taxon>Pseudomonadati</taxon>
        <taxon>Pseudomonadota</taxon>
        <taxon>Alphaproteobacteria</taxon>
        <taxon>Rhodospirillales</taxon>
        <taxon>Thalassospiraceae</taxon>
        <taxon>Thalassospira</taxon>
    </lineage>
</organism>
<comment type="caution">
    <text evidence="2">The sequence shown here is derived from an EMBL/GenBank/DDBJ whole genome shotgun (WGS) entry which is preliminary data.</text>
</comment>
<gene>
    <name evidence="2" type="ORF">JF547_07170</name>
</gene>
<protein>
    <submittedName>
        <fullName evidence="2">Uncharacterized protein</fullName>
    </submittedName>
</protein>
<evidence type="ECO:0000313" key="3">
    <source>
        <dbReference type="Proteomes" id="UP000664405"/>
    </source>
</evidence>
<sequence length="74" mass="8253">MLSFSKIIFTALVIVVVWQGFKLFNRAKQVPTKDQPKQTRAQKSEQSAPAAQEMEKCPDCGVYHAEGSAHRCDA</sequence>
<dbReference type="RefSeq" id="WP_114113832.1">
    <property type="nucleotide sequence ID" value="NZ_JAEKJW010000001.1"/>
</dbReference>
<dbReference type="AlphaFoldDB" id="A0A8I1M6S7"/>
<feature type="compositionally biased region" description="Polar residues" evidence="1">
    <location>
        <begin position="38"/>
        <end position="49"/>
    </location>
</feature>
<reference evidence="2" key="1">
    <citation type="submission" date="2020-12" db="EMBL/GenBank/DDBJ databases">
        <title>Oil enriched cultivation method for isolating marine PHA-producing bacteria.</title>
        <authorList>
            <person name="Zheng W."/>
            <person name="Yu S."/>
            <person name="Huang Y."/>
        </authorList>
    </citation>
    <scope>NUCLEOTIDE SEQUENCE</scope>
    <source>
        <strain evidence="2">SY-2-3</strain>
    </source>
</reference>